<feature type="non-terminal residue" evidence="2">
    <location>
        <position position="64"/>
    </location>
</feature>
<feature type="compositionally biased region" description="Low complexity" evidence="1">
    <location>
        <begin position="12"/>
        <end position="23"/>
    </location>
</feature>
<dbReference type="AlphaFoldDB" id="A0A392S3Y8"/>
<dbReference type="Proteomes" id="UP000265520">
    <property type="component" value="Unassembled WGS sequence"/>
</dbReference>
<dbReference type="EMBL" id="LXQA010320074">
    <property type="protein sequence ID" value="MCI43623.1"/>
    <property type="molecule type" value="Genomic_DNA"/>
</dbReference>
<accession>A0A392S3Y8</accession>
<organism evidence="2 3">
    <name type="scientific">Trifolium medium</name>
    <dbReference type="NCBI Taxonomy" id="97028"/>
    <lineage>
        <taxon>Eukaryota</taxon>
        <taxon>Viridiplantae</taxon>
        <taxon>Streptophyta</taxon>
        <taxon>Embryophyta</taxon>
        <taxon>Tracheophyta</taxon>
        <taxon>Spermatophyta</taxon>
        <taxon>Magnoliopsida</taxon>
        <taxon>eudicotyledons</taxon>
        <taxon>Gunneridae</taxon>
        <taxon>Pentapetalae</taxon>
        <taxon>rosids</taxon>
        <taxon>fabids</taxon>
        <taxon>Fabales</taxon>
        <taxon>Fabaceae</taxon>
        <taxon>Papilionoideae</taxon>
        <taxon>50 kb inversion clade</taxon>
        <taxon>NPAAA clade</taxon>
        <taxon>Hologalegina</taxon>
        <taxon>IRL clade</taxon>
        <taxon>Trifolieae</taxon>
        <taxon>Trifolium</taxon>
    </lineage>
</organism>
<keyword evidence="3" id="KW-1185">Reference proteome</keyword>
<name>A0A392S3Y8_9FABA</name>
<evidence type="ECO:0000256" key="1">
    <source>
        <dbReference type="SAM" id="MobiDB-lite"/>
    </source>
</evidence>
<evidence type="ECO:0000313" key="2">
    <source>
        <dbReference type="EMBL" id="MCI43623.1"/>
    </source>
</evidence>
<reference evidence="2 3" key="1">
    <citation type="journal article" date="2018" name="Front. Plant Sci.">
        <title>Red Clover (Trifolium pratense) and Zigzag Clover (T. medium) - A Picture of Genomic Similarities and Differences.</title>
        <authorList>
            <person name="Dluhosova J."/>
            <person name="Istvanek J."/>
            <person name="Nedelnik J."/>
            <person name="Repkova J."/>
        </authorList>
    </citation>
    <scope>NUCLEOTIDE SEQUENCE [LARGE SCALE GENOMIC DNA]</scope>
    <source>
        <strain evidence="3">cv. 10/8</strain>
        <tissue evidence="2">Leaf</tissue>
    </source>
</reference>
<feature type="region of interest" description="Disordered" evidence="1">
    <location>
        <begin position="1"/>
        <end position="32"/>
    </location>
</feature>
<comment type="caution">
    <text evidence="2">The sequence shown here is derived from an EMBL/GenBank/DDBJ whole genome shotgun (WGS) entry which is preliminary data.</text>
</comment>
<protein>
    <submittedName>
        <fullName evidence="2">Uncharacterized protein</fullName>
    </submittedName>
</protein>
<sequence>MSHSGSFHGRQPPSSSTRPPETTQASKQKCSFRDKLLGNQAPILRRETIDLIGQKLFRIEFENG</sequence>
<proteinExistence type="predicted"/>
<evidence type="ECO:0000313" key="3">
    <source>
        <dbReference type="Proteomes" id="UP000265520"/>
    </source>
</evidence>